<feature type="transmembrane region" description="Helical" evidence="5">
    <location>
        <begin position="154"/>
        <end position="172"/>
    </location>
</feature>
<keyword evidence="4 5" id="KW-0472">Membrane</keyword>
<name>H1Y8Z6_9SPHI</name>
<feature type="transmembrane region" description="Helical" evidence="5">
    <location>
        <begin position="124"/>
        <end position="147"/>
    </location>
</feature>
<organism evidence="6 7">
    <name type="scientific">Mucilaginibacter paludis DSM 18603</name>
    <dbReference type="NCBI Taxonomy" id="714943"/>
    <lineage>
        <taxon>Bacteria</taxon>
        <taxon>Pseudomonadati</taxon>
        <taxon>Bacteroidota</taxon>
        <taxon>Sphingobacteriia</taxon>
        <taxon>Sphingobacteriales</taxon>
        <taxon>Sphingobacteriaceae</taxon>
        <taxon>Mucilaginibacter</taxon>
    </lineage>
</organism>
<accession>H1Y8Z6</accession>
<dbReference type="InterPro" id="IPR003689">
    <property type="entry name" value="ZIP"/>
</dbReference>
<keyword evidence="3 5" id="KW-1133">Transmembrane helix</keyword>
<dbReference type="GO" id="GO:0016020">
    <property type="term" value="C:membrane"/>
    <property type="evidence" value="ECO:0007669"/>
    <property type="project" value="UniProtKB-SubCell"/>
</dbReference>
<reference evidence="6" key="1">
    <citation type="submission" date="2011-09" db="EMBL/GenBank/DDBJ databases">
        <title>The permanent draft genome of Mucilaginibacter paludis DSM 18603.</title>
        <authorList>
            <consortium name="US DOE Joint Genome Institute (JGI-PGF)"/>
            <person name="Lucas S."/>
            <person name="Han J."/>
            <person name="Lapidus A."/>
            <person name="Bruce D."/>
            <person name="Goodwin L."/>
            <person name="Pitluck S."/>
            <person name="Peters L."/>
            <person name="Kyrpides N."/>
            <person name="Mavromatis K."/>
            <person name="Ivanova N."/>
            <person name="Mikhailova N."/>
            <person name="Held B."/>
            <person name="Detter J.C."/>
            <person name="Tapia R."/>
            <person name="Han C."/>
            <person name="Land M."/>
            <person name="Hauser L."/>
            <person name="Markowitz V."/>
            <person name="Cheng J.-F."/>
            <person name="Hugenholtz P."/>
            <person name="Woyke T."/>
            <person name="Wu D."/>
            <person name="Tindall B."/>
            <person name="Brambilla E."/>
            <person name="Klenk H.-P."/>
            <person name="Eisen J.A."/>
        </authorList>
    </citation>
    <scope>NUCLEOTIDE SEQUENCE [LARGE SCALE GENOMIC DNA]</scope>
    <source>
        <strain evidence="6">DSM 18603</strain>
    </source>
</reference>
<feature type="transmembrane region" description="Helical" evidence="5">
    <location>
        <begin position="220"/>
        <end position="237"/>
    </location>
</feature>
<keyword evidence="7" id="KW-1185">Reference proteome</keyword>
<feature type="transmembrane region" description="Helical" evidence="5">
    <location>
        <begin position="6"/>
        <end position="23"/>
    </location>
</feature>
<sequence length="239" mass="26394">MQVWQLLLLFFCAFLGGMSIFLFKGGNHSKHLKLILSFSGAYLFAITVLHLIPDAYHGNDNMVGVFILGGFLFQIILEQFSDGVEHGHIHQHGHNHSVFPVAVLLSLCLHAFLEGMPLAQGYQVQLVIGIALHHIPAAFALASVMLVNRVSKNNMIFFLFLFAAMAPAGYFFSDAISHGVVGNLQSYFNRIMGVVIGIFLHISTTILFESTEDHSFNLKKLLVVLAGISIPLTLFLLEL</sequence>
<keyword evidence="2 5" id="KW-0812">Transmembrane</keyword>
<feature type="transmembrane region" description="Helical" evidence="5">
    <location>
        <begin position="98"/>
        <end position="118"/>
    </location>
</feature>
<dbReference type="HOGENOM" id="CLU_099364_0_0_10"/>
<dbReference type="RefSeq" id="WP_008510046.1">
    <property type="nucleotide sequence ID" value="NZ_CM001403.1"/>
</dbReference>
<evidence type="ECO:0000256" key="3">
    <source>
        <dbReference type="ARBA" id="ARBA00022989"/>
    </source>
</evidence>
<dbReference type="GO" id="GO:0005385">
    <property type="term" value="F:zinc ion transmembrane transporter activity"/>
    <property type="evidence" value="ECO:0007669"/>
    <property type="project" value="TreeGrafter"/>
</dbReference>
<dbReference type="Proteomes" id="UP000002774">
    <property type="component" value="Chromosome"/>
</dbReference>
<dbReference type="eggNOG" id="COG0428">
    <property type="taxonomic scope" value="Bacteria"/>
</dbReference>
<dbReference type="AlphaFoldDB" id="H1Y8Z6"/>
<dbReference type="PANTHER" id="PTHR11040">
    <property type="entry name" value="ZINC/IRON TRANSPORTER"/>
    <property type="match status" value="1"/>
</dbReference>
<comment type="subcellular location">
    <subcellularLocation>
        <location evidence="1">Membrane</location>
        <topology evidence="1">Multi-pass membrane protein</topology>
    </subcellularLocation>
</comment>
<dbReference type="STRING" id="714943.Mucpa_4952"/>
<evidence type="ECO:0000313" key="7">
    <source>
        <dbReference type="Proteomes" id="UP000002774"/>
    </source>
</evidence>
<dbReference type="EMBL" id="CM001403">
    <property type="protein sequence ID" value="EHQ29034.1"/>
    <property type="molecule type" value="Genomic_DNA"/>
</dbReference>
<feature type="transmembrane region" description="Helical" evidence="5">
    <location>
        <begin position="35"/>
        <end position="52"/>
    </location>
</feature>
<evidence type="ECO:0000256" key="2">
    <source>
        <dbReference type="ARBA" id="ARBA00022692"/>
    </source>
</evidence>
<dbReference type="OrthoDB" id="654481at2"/>
<evidence type="ECO:0000256" key="1">
    <source>
        <dbReference type="ARBA" id="ARBA00004141"/>
    </source>
</evidence>
<proteinExistence type="predicted"/>
<evidence type="ECO:0000256" key="5">
    <source>
        <dbReference type="SAM" id="Phobius"/>
    </source>
</evidence>
<feature type="transmembrane region" description="Helical" evidence="5">
    <location>
        <begin position="58"/>
        <end position="77"/>
    </location>
</feature>
<protein>
    <submittedName>
        <fullName evidence="6">Zinc/iron permease</fullName>
    </submittedName>
</protein>
<evidence type="ECO:0000313" key="6">
    <source>
        <dbReference type="EMBL" id="EHQ29034.1"/>
    </source>
</evidence>
<gene>
    <name evidence="6" type="ORF">Mucpa_4952</name>
</gene>
<dbReference type="PANTHER" id="PTHR11040:SF44">
    <property type="entry name" value="PROTEIN ZNTC-RELATED"/>
    <property type="match status" value="1"/>
</dbReference>
<evidence type="ECO:0000256" key="4">
    <source>
        <dbReference type="ARBA" id="ARBA00023136"/>
    </source>
</evidence>
<dbReference type="Pfam" id="PF02535">
    <property type="entry name" value="Zip"/>
    <property type="match status" value="1"/>
</dbReference>
<feature type="transmembrane region" description="Helical" evidence="5">
    <location>
        <begin position="187"/>
        <end position="208"/>
    </location>
</feature>